<dbReference type="OrthoDB" id="2968299at2"/>
<protein>
    <submittedName>
        <fullName evidence="1">Uncharacterized protein</fullName>
    </submittedName>
</protein>
<sequence length="82" mass="9874">MNKRTPEEIAEWLEDHLPDFKNFTPYLFKQTWVHLFCELSISGEDCEVKMDGSTQQVFWRTLDNLDCEEEWFLIDSLPSLMR</sequence>
<keyword evidence="2" id="KW-1185">Reference proteome</keyword>
<dbReference type="EMBL" id="NOII01000001">
    <property type="protein sequence ID" value="OYD59245.1"/>
    <property type="molecule type" value="Genomic_DNA"/>
</dbReference>
<dbReference type="Proteomes" id="UP000215059">
    <property type="component" value="Unassembled WGS sequence"/>
</dbReference>
<organism evidence="1 2">
    <name type="scientific">Fictibacillus aquaticus</name>
    <dbReference type="NCBI Taxonomy" id="2021314"/>
    <lineage>
        <taxon>Bacteria</taxon>
        <taxon>Bacillati</taxon>
        <taxon>Bacillota</taxon>
        <taxon>Bacilli</taxon>
        <taxon>Bacillales</taxon>
        <taxon>Fictibacillaceae</taxon>
        <taxon>Fictibacillus</taxon>
    </lineage>
</organism>
<evidence type="ECO:0000313" key="2">
    <source>
        <dbReference type="Proteomes" id="UP000215059"/>
    </source>
</evidence>
<dbReference type="RefSeq" id="WP_094251206.1">
    <property type="nucleotide sequence ID" value="NZ_JBHLXL010000001.1"/>
</dbReference>
<dbReference type="AlphaFoldDB" id="A0A235FEQ2"/>
<evidence type="ECO:0000313" key="1">
    <source>
        <dbReference type="EMBL" id="OYD59245.1"/>
    </source>
</evidence>
<accession>A0A235FEQ2</accession>
<reference evidence="1 2" key="1">
    <citation type="submission" date="2017-07" db="EMBL/GenBank/DDBJ databases">
        <title>Fictibacillus sp. nov. GDSW-R2A3 Genome sequencing and assembly.</title>
        <authorList>
            <person name="Mayilraj S."/>
        </authorList>
    </citation>
    <scope>NUCLEOTIDE SEQUENCE [LARGE SCALE GENOMIC DNA]</scope>
    <source>
        <strain evidence="1 2">GDSW-R2A3</strain>
    </source>
</reference>
<gene>
    <name evidence="1" type="ORF">CGZ90_04930</name>
</gene>
<proteinExistence type="predicted"/>
<comment type="caution">
    <text evidence="1">The sequence shown here is derived from an EMBL/GenBank/DDBJ whole genome shotgun (WGS) entry which is preliminary data.</text>
</comment>
<name>A0A235FEQ2_9BACL</name>